<feature type="domain" description="TonB-dependent receptor plug" evidence="15">
    <location>
        <begin position="45"/>
        <end position="154"/>
    </location>
</feature>
<evidence type="ECO:0000256" key="6">
    <source>
        <dbReference type="ARBA" id="ARBA00023004"/>
    </source>
</evidence>
<evidence type="ECO:0000256" key="12">
    <source>
        <dbReference type="RuleBase" id="RU003357"/>
    </source>
</evidence>
<evidence type="ECO:0000259" key="15">
    <source>
        <dbReference type="Pfam" id="PF07715"/>
    </source>
</evidence>
<dbReference type="GO" id="GO:0006826">
    <property type="term" value="P:iron ion transport"/>
    <property type="evidence" value="ECO:0007669"/>
    <property type="project" value="UniProtKB-KW"/>
</dbReference>
<evidence type="ECO:0000256" key="13">
    <source>
        <dbReference type="SAM" id="SignalP"/>
    </source>
</evidence>
<evidence type="ECO:0000256" key="11">
    <source>
        <dbReference type="PROSITE-ProRule" id="PRU01360"/>
    </source>
</evidence>
<keyword evidence="4" id="KW-0410">Iron transport</keyword>
<feature type="chain" id="PRO_5035249111" evidence="13">
    <location>
        <begin position="26"/>
        <end position="766"/>
    </location>
</feature>
<keyword evidence="5 11" id="KW-0812">Transmembrane</keyword>
<keyword evidence="2 11" id="KW-0813">Transport</keyword>
<dbReference type="InterPro" id="IPR039426">
    <property type="entry name" value="TonB-dep_rcpt-like"/>
</dbReference>
<feature type="signal peptide" evidence="13">
    <location>
        <begin position="1"/>
        <end position="25"/>
    </location>
</feature>
<keyword evidence="3 11" id="KW-1134">Transmembrane beta strand</keyword>
<evidence type="ECO:0000256" key="7">
    <source>
        <dbReference type="ARBA" id="ARBA00023065"/>
    </source>
</evidence>
<evidence type="ECO:0000256" key="5">
    <source>
        <dbReference type="ARBA" id="ARBA00022692"/>
    </source>
</evidence>
<keyword evidence="6" id="KW-0408">Iron</keyword>
<dbReference type="InterPro" id="IPR036942">
    <property type="entry name" value="Beta-barrel_TonB_sf"/>
</dbReference>
<dbReference type="GO" id="GO:0009279">
    <property type="term" value="C:cell outer membrane"/>
    <property type="evidence" value="ECO:0007669"/>
    <property type="project" value="UniProtKB-SubCell"/>
</dbReference>
<comment type="similarity">
    <text evidence="11 12">Belongs to the TonB-dependent receptor family.</text>
</comment>
<keyword evidence="9 11" id="KW-0472">Membrane</keyword>
<reference evidence="16" key="1">
    <citation type="journal article" date="2014" name="Int. J. Syst. Evol. Microbiol.">
        <title>Complete genome sequence of Corynebacterium casei LMG S-19264T (=DSM 44701T), isolated from a smear-ripened cheese.</title>
        <authorList>
            <consortium name="US DOE Joint Genome Institute (JGI-PGF)"/>
            <person name="Walter F."/>
            <person name="Albersmeier A."/>
            <person name="Kalinowski J."/>
            <person name="Ruckert C."/>
        </authorList>
    </citation>
    <scope>NUCLEOTIDE SEQUENCE</scope>
    <source>
        <strain evidence="16">CGMCC 1.15725</strain>
    </source>
</reference>
<keyword evidence="17" id="KW-1185">Reference proteome</keyword>
<feature type="domain" description="TonB-dependent receptor-like beta-barrel" evidence="14">
    <location>
        <begin position="294"/>
        <end position="732"/>
    </location>
</feature>
<dbReference type="Gene3D" id="2.40.170.20">
    <property type="entry name" value="TonB-dependent receptor, beta-barrel domain"/>
    <property type="match status" value="1"/>
</dbReference>
<evidence type="ECO:0000259" key="14">
    <source>
        <dbReference type="Pfam" id="PF00593"/>
    </source>
</evidence>
<protein>
    <submittedName>
        <fullName evidence="16">TonB-dependent receptor</fullName>
    </submittedName>
</protein>
<evidence type="ECO:0000256" key="2">
    <source>
        <dbReference type="ARBA" id="ARBA00022448"/>
    </source>
</evidence>
<dbReference type="EMBL" id="BMJQ01000004">
    <property type="protein sequence ID" value="GGF14805.1"/>
    <property type="molecule type" value="Genomic_DNA"/>
</dbReference>
<proteinExistence type="inferred from homology"/>
<dbReference type="PANTHER" id="PTHR32552">
    <property type="entry name" value="FERRICHROME IRON RECEPTOR-RELATED"/>
    <property type="match status" value="1"/>
</dbReference>
<dbReference type="InterPro" id="IPR000531">
    <property type="entry name" value="Beta-barrel_TonB"/>
</dbReference>
<organism evidence="16 17">
    <name type="scientific">Aliidongia dinghuensis</name>
    <dbReference type="NCBI Taxonomy" id="1867774"/>
    <lineage>
        <taxon>Bacteria</taxon>
        <taxon>Pseudomonadati</taxon>
        <taxon>Pseudomonadota</taxon>
        <taxon>Alphaproteobacteria</taxon>
        <taxon>Rhodospirillales</taxon>
        <taxon>Dongiaceae</taxon>
        <taxon>Aliidongia</taxon>
    </lineage>
</organism>
<dbReference type="Pfam" id="PF07715">
    <property type="entry name" value="Plug"/>
    <property type="match status" value="1"/>
</dbReference>
<accession>A0A8J3E4I7</accession>
<keyword evidence="10 11" id="KW-0998">Cell outer membrane</keyword>
<evidence type="ECO:0000256" key="8">
    <source>
        <dbReference type="ARBA" id="ARBA00023077"/>
    </source>
</evidence>
<dbReference type="PANTHER" id="PTHR32552:SF81">
    <property type="entry name" value="TONB-DEPENDENT OUTER MEMBRANE RECEPTOR"/>
    <property type="match status" value="1"/>
</dbReference>
<evidence type="ECO:0000256" key="9">
    <source>
        <dbReference type="ARBA" id="ARBA00023136"/>
    </source>
</evidence>
<evidence type="ECO:0000256" key="3">
    <source>
        <dbReference type="ARBA" id="ARBA00022452"/>
    </source>
</evidence>
<dbReference type="InterPro" id="IPR012910">
    <property type="entry name" value="Plug_dom"/>
</dbReference>
<evidence type="ECO:0000313" key="16">
    <source>
        <dbReference type="EMBL" id="GGF14805.1"/>
    </source>
</evidence>
<evidence type="ECO:0000256" key="1">
    <source>
        <dbReference type="ARBA" id="ARBA00004571"/>
    </source>
</evidence>
<sequence length="766" mass="82886">MGQRAGFLCGAGCGALLLAPLAALADGASSTEVITVTAQKRAEDVKEVPLNISVLSGTQLQEQHINDITDLSREVPGLSFSNEGGTGLSKIELRGISSDAGSPTVGIYLDEVPITMRNLLNTGATEPQFFDLDRIEVLRGPQGTLYGSSSMGGTIRFISKQPDLDDFGGSVYSELSSTKHGGLNYEESGVLNVPIVKGMAALRLGVDFLDNSGYIDQLSTTGQLLDHDINDEKTGVVRATLKARIGDDLTITPAVFFQRLRVDDTSVYDLSLPSLSTAKLVAERGRDTLFVPSITADYDLHWADLTSVSSYFWRQFNRVQDGTYYNSVLLANTLASDPATVAAFPNVNPASIGGLPSPAYIYPTTRQYSEELRLASKSSADTGRPYTWIGGLYFSDQHVHLSDQEYITGVGAALQQLYGTTPDNIPVISNPLTGDLVYSNTDRYDERQYAVFGEFTYIPWETVHLTAGLRYNFARESLGGTGGGYYNADAAPQFGFNERSYAATPKFAATWDVTEAQTLYANASKGFRLGAPNQPIPQFECSADFQNLGVKGAPEKYNADSLWSYELGDKARFWGNRVSVDAAVYYITWKNVQQHIYLPICGFDYTTNAGNAESYGTELSIRARVTPALTLTASADYTHSTLTQADPGLGAAVGDKLLGTPDWTAAFGADYTTEVANGVDGFVRADWEWTGPSHGAFQNTDPDYGRPVYNVLNASVGADFGSLVVSLFVKNLLDQNKTIQRPSLLSVNEGYTVRPLTVGLSVSKDF</sequence>
<dbReference type="PROSITE" id="PS52016">
    <property type="entry name" value="TONB_DEPENDENT_REC_3"/>
    <property type="match status" value="1"/>
</dbReference>
<dbReference type="SUPFAM" id="SSF56935">
    <property type="entry name" value="Porins"/>
    <property type="match status" value="1"/>
</dbReference>
<keyword evidence="8 12" id="KW-0798">TonB box</keyword>
<evidence type="ECO:0000256" key="10">
    <source>
        <dbReference type="ARBA" id="ARBA00023237"/>
    </source>
</evidence>
<dbReference type="AlphaFoldDB" id="A0A8J3E4I7"/>
<comment type="subcellular location">
    <subcellularLocation>
        <location evidence="1 11">Cell outer membrane</location>
        <topology evidence="1 11">Multi-pass membrane protein</topology>
    </subcellularLocation>
</comment>
<comment type="caution">
    <text evidence="16">The sequence shown here is derived from an EMBL/GenBank/DDBJ whole genome shotgun (WGS) entry which is preliminary data.</text>
</comment>
<evidence type="ECO:0000313" key="17">
    <source>
        <dbReference type="Proteomes" id="UP000646365"/>
    </source>
</evidence>
<gene>
    <name evidence="16" type="ORF">GCM10011611_20710</name>
</gene>
<dbReference type="Pfam" id="PF00593">
    <property type="entry name" value="TonB_dep_Rec_b-barrel"/>
    <property type="match status" value="1"/>
</dbReference>
<name>A0A8J3E4I7_9PROT</name>
<reference evidence="16" key="2">
    <citation type="submission" date="2020-09" db="EMBL/GenBank/DDBJ databases">
        <authorList>
            <person name="Sun Q."/>
            <person name="Zhou Y."/>
        </authorList>
    </citation>
    <scope>NUCLEOTIDE SEQUENCE</scope>
    <source>
        <strain evidence="16">CGMCC 1.15725</strain>
    </source>
</reference>
<keyword evidence="13" id="KW-0732">Signal</keyword>
<dbReference type="CDD" id="cd01347">
    <property type="entry name" value="ligand_gated_channel"/>
    <property type="match status" value="1"/>
</dbReference>
<dbReference type="RefSeq" id="WP_189045241.1">
    <property type="nucleotide sequence ID" value="NZ_BMJQ01000004.1"/>
</dbReference>
<keyword evidence="7" id="KW-0406">Ion transport</keyword>
<evidence type="ECO:0000256" key="4">
    <source>
        <dbReference type="ARBA" id="ARBA00022496"/>
    </source>
</evidence>
<keyword evidence="16" id="KW-0675">Receptor</keyword>
<dbReference type="Proteomes" id="UP000646365">
    <property type="component" value="Unassembled WGS sequence"/>
</dbReference>